<dbReference type="CDD" id="cd24052">
    <property type="entry name" value="ASKHA_NBD_HpPPX-GppA-like"/>
    <property type="match status" value="1"/>
</dbReference>
<feature type="domain" description="Ppx/GppA phosphatase N-terminal" evidence="2">
    <location>
        <begin position="16"/>
        <end position="298"/>
    </location>
</feature>
<dbReference type="RefSeq" id="WP_207600273.1">
    <property type="nucleotide sequence ID" value="NZ_JAFNJU010000009.1"/>
</dbReference>
<reference evidence="3" key="1">
    <citation type="submission" date="2021-03" db="EMBL/GenBank/DDBJ databases">
        <title>Proteiniclasticum marinus sp. nov., isolated from tidal flat sediment.</title>
        <authorList>
            <person name="Namirimu T."/>
            <person name="Yang J.-A."/>
            <person name="Yang S.-H."/>
            <person name="Kim Y.-J."/>
            <person name="Kwon K.K."/>
        </authorList>
    </citation>
    <scope>NUCLEOTIDE SEQUENCE</scope>
    <source>
        <strain evidence="3">SCR006</strain>
    </source>
</reference>
<evidence type="ECO:0000259" key="2">
    <source>
        <dbReference type="Pfam" id="PF02541"/>
    </source>
</evidence>
<name>A0A939HD36_9CLOT</name>
<gene>
    <name evidence="3" type="ORF">J3A84_11995</name>
</gene>
<evidence type="ECO:0000313" key="3">
    <source>
        <dbReference type="EMBL" id="MBO1265751.1"/>
    </source>
</evidence>
<dbReference type="GO" id="GO:0006357">
    <property type="term" value="P:regulation of transcription by RNA polymerase II"/>
    <property type="evidence" value="ECO:0007669"/>
    <property type="project" value="TreeGrafter"/>
</dbReference>
<dbReference type="InterPro" id="IPR043129">
    <property type="entry name" value="ATPase_NBD"/>
</dbReference>
<dbReference type="PANTHER" id="PTHR30005:SF0">
    <property type="entry name" value="RETROGRADE REGULATION PROTEIN 2"/>
    <property type="match status" value="1"/>
</dbReference>
<dbReference type="Pfam" id="PF02541">
    <property type="entry name" value="Ppx-GppA"/>
    <property type="match status" value="1"/>
</dbReference>
<evidence type="ECO:0000256" key="1">
    <source>
        <dbReference type="ARBA" id="ARBA00007125"/>
    </source>
</evidence>
<dbReference type="SUPFAM" id="SSF53067">
    <property type="entry name" value="Actin-like ATPase domain"/>
    <property type="match status" value="2"/>
</dbReference>
<dbReference type="InterPro" id="IPR050273">
    <property type="entry name" value="GppA/Ppx_hydrolase"/>
</dbReference>
<protein>
    <submittedName>
        <fullName evidence="3">Ppx/GppA family phosphatase</fullName>
    </submittedName>
</protein>
<dbReference type="Gene3D" id="3.30.420.150">
    <property type="entry name" value="Exopolyphosphatase. Domain 2"/>
    <property type="match status" value="1"/>
</dbReference>
<proteinExistence type="inferred from homology"/>
<dbReference type="Proteomes" id="UP000664218">
    <property type="component" value="Unassembled WGS sequence"/>
</dbReference>
<organism evidence="3 4">
    <name type="scientific">Proteiniclasticum aestuarii</name>
    <dbReference type="NCBI Taxonomy" id="2817862"/>
    <lineage>
        <taxon>Bacteria</taxon>
        <taxon>Bacillati</taxon>
        <taxon>Bacillota</taxon>
        <taxon>Clostridia</taxon>
        <taxon>Eubacteriales</taxon>
        <taxon>Clostridiaceae</taxon>
        <taxon>Proteiniclasticum</taxon>
    </lineage>
</organism>
<dbReference type="Gene3D" id="1.10.3210.10">
    <property type="entry name" value="Hypothetical protein af1432"/>
    <property type="match status" value="1"/>
</dbReference>
<evidence type="ECO:0000313" key="4">
    <source>
        <dbReference type="Proteomes" id="UP000664218"/>
    </source>
</evidence>
<dbReference type="AlphaFoldDB" id="A0A939HD36"/>
<keyword evidence="4" id="KW-1185">Reference proteome</keyword>
<comment type="caution">
    <text evidence="3">The sequence shown here is derived from an EMBL/GenBank/DDBJ whole genome shotgun (WGS) entry which is preliminary data.</text>
</comment>
<accession>A0A939HD36</accession>
<sequence>MRVGIIDIGSNSMRLVIYEVHGKNYIVVGQVRQSARLGQDMIDGHLNKGRIDFGIKVLQYFKEYMDSKDVTDVIAVATEAIRKAKNKEDFLTQAKVALGNDIRILSGEEEAFYDYYATVNTIDLENCLMVDIGGSSTEIALIRDKILQESISIPFGSIVLTEKFNLKRNRKNEHNLHNYLKQTFRNISWLKDARGIPIVGIGGSIRTLGKIDRFRKDNAMFISHNYSMEQKDVESVYDLVREYLDGNVKRIYGLSRDREDIFIGSLATLNILMKYQNSRKLFVSNAGIRDGLLFEHLLGRNKRVHDVLEFSLDNIIENHMYKGYEGKDLFKLVRVMYSSLCRKYPQLLGNGKVLKTATYLFDIGTSINYFQRDRNTFYSILNAPINGLSQKQILMAASSASIFSANDLLKEFFNKKILSARDIKVIEMLGILIKIAEALNHGVSDETTIRKIELTETAMIMEVHTKLDPIFKKDELKNYLSRFRYLYKMNLDVRFV</sequence>
<dbReference type="Gene3D" id="3.30.420.40">
    <property type="match status" value="1"/>
</dbReference>
<comment type="similarity">
    <text evidence="1">Belongs to the GppA/Ppx family.</text>
</comment>
<dbReference type="PANTHER" id="PTHR30005">
    <property type="entry name" value="EXOPOLYPHOSPHATASE"/>
    <property type="match status" value="1"/>
</dbReference>
<dbReference type="EMBL" id="JAFNJU010000009">
    <property type="protein sequence ID" value="MBO1265751.1"/>
    <property type="molecule type" value="Genomic_DNA"/>
</dbReference>
<dbReference type="InterPro" id="IPR003695">
    <property type="entry name" value="Ppx_GppA_N"/>
</dbReference>
<dbReference type="SUPFAM" id="SSF109604">
    <property type="entry name" value="HD-domain/PDEase-like"/>
    <property type="match status" value="1"/>
</dbReference>